<dbReference type="Proteomes" id="UP000636010">
    <property type="component" value="Unassembled WGS sequence"/>
</dbReference>
<keyword evidence="5" id="KW-0998">Cell outer membrane</keyword>
<dbReference type="InterPro" id="IPR012944">
    <property type="entry name" value="SusD_RagB_dom"/>
</dbReference>
<reference evidence="8" key="1">
    <citation type="journal article" date="2014" name="Int. J. Syst. Evol. Microbiol.">
        <title>Complete genome of a new Firmicutes species belonging to the dominant human colonic microbiota ('Ruminococcus bicirculans') reveals two chromosomes and a selective capacity to utilize plant glucans.</title>
        <authorList>
            <consortium name="NISC Comparative Sequencing Program"/>
            <person name="Wegmann U."/>
            <person name="Louis P."/>
            <person name="Goesmann A."/>
            <person name="Henrissat B."/>
            <person name="Duncan S.H."/>
            <person name="Flint H.J."/>
        </authorList>
    </citation>
    <scope>NUCLEOTIDE SEQUENCE</scope>
    <source>
        <strain evidence="8">CGMCC 1.10832</strain>
    </source>
</reference>
<evidence type="ECO:0000256" key="4">
    <source>
        <dbReference type="ARBA" id="ARBA00023136"/>
    </source>
</evidence>
<evidence type="ECO:0000256" key="1">
    <source>
        <dbReference type="ARBA" id="ARBA00004442"/>
    </source>
</evidence>
<reference evidence="11" key="3">
    <citation type="journal article" date="2019" name="Int. J. Syst. Evol. Microbiol.">
        <title>The Global Catalogue of Microorganisms (GCM) 10K type strain sequencing project: providing services to taxonomists for standard genome sequencing and annotation.</title>
        <authorList>
            <consortium name="The Broad Institute Genomics Platform"/>
            <consortium name="The Broad Institute Genome Sequencing Center for Infectious Disease"/>
            <person name="Wu L."/>
            <person name="Ma J."/>
        </authorList>
    </citation>
    <scope>NUCLEOTIDE SEQUENCE [LARGE SCALE GENOMIC DNA]</scope>
    <source>
        <strain evidence="11">CGMCC 1.10832</strain>
    </source>
</reference>
<dbReference type="EMBL" id="PYVU01000102">
    <property type="protein sequence ID" value="PTB95594.1"/>
    <property type="molecule type" value="Genomic_DNA"/>
</dbReference>
<evidence type="ECO:0000313" key="11">
    <source>
        <dbReference type="Proteomes" id="UP000636010"/>
    </source>
</evidence>
<protein>
    <submittedName>
        <fullName evidence="8 9">Membrane protein</fullName>
    </submittedName>
</protein>
<organism evidence="9 10">
    <name type="scientific">Marivirga lumbricoides</name>
    <dbReference type="NCBI Taxonomy" id="1046115"/>
    <lineage>
        <taxon>Bacteria</taxon>
        <taxon>Pseudomonadati</taxon>
        <taxon>Bacteroidota</taxon>
        <taxon>Cytophagia</taxon>
        <taxon>Cytophagales</taxon>
        <taxon>Marivirgaceae</taxon>
        <taxon>Marivirga</taxon>
    </lineage>
</organism>
<dbReference type="InterPro" id="IPR011990">
    <property type="entry name" value="TPR-like_helical_dom_sf"/>
</dbReference>
<feature type="domain" description="SusD-like N-terminal" evidence="7">
    <location>
        <begin position="25"/>
        <end position="225"/>
    </location>
</feature>
<evidence type="ECO:0000259" key="6">
    <source>
        <dbReference type="Pfam" id="PF07980"/>
    </source>
</evidence>
<feature type="domain" description="RagB/SusD" evidence="6">
    <location>
        <begin position="328"/>
        <end position="448"/>
    </location>
</feature>
<dbReference type="InterPro" id="IPR033985">
    <property type="entry name" value="SusD-like_N"/>
</dbReference>
<proteinExistence type="inferred from homology"/>
<dbReference type="GO" id="GO:0009279">
    <property type="term" value="C:cell outer membrane"/>
    <property type="evidence" value="ECO:0007669"/>
    <property type="project" value="UniProtKB-SubCell"/>
</dbReference>
<dbReference type="CDD" id="cd08977">
    <property type="entry name" value="SusD"/>
    <property type="match status" value="1"/>
</dbReference>
<comment type="caution">
    <text evidence="9">The sequence shown here is derived from an EMBL/GenBank/DDBJ whole genome shotgun (WGS) entry which is preliminary data.</text>
</comment>
<comment type="similarity">
    <text evidence="2">Belongs to the SusD family.</text>
</comment>
<gene>
    <name evidence="9" type="ORF">C9994_11020</name>
    <name evidence="8" type="ORF">GCM10011506_22740</name>
</gene>
<sequence>MKLRNILKPFILLPVVFSSCNEDLLEKNNPNQIAINNFFETEAQLQATVNAIYSALQASDLYGREYFFLHDMLADENDPTGGLEAPRRALLQYDINDGNFIITSTWRGFYRVINRANLVIANADKVPELQISEESRNRLIAEAKFLRAWAYFELVSLWGDVPLLTEPAEETEGDPRAPESDVYALIFEDLTFAEQNLKVKSAYPDSELGRATKGSAQALAGKIRLFRGEYELAKTELQKVITSSEYMLVPRYLDNFEEGNENNQESIFEVQFTTAHGVGNPWSPDGDGIDEVTFRGQEYPPVTGWNNVNPRPDLISAFEAGDPRLDYNFYQDGDTYNNATDTMEISRPGWRKYSNAYQRPSEDLYSGINFRVIRYADVLLMMAEAENEVGTTGNAVDYVNEVRARADVDMPALDDPGNKDDMFDIIVRERRVELACEQIRNRDLRRWHREGKLDISERIPNWQPRHILMPIPITEVDNNTAITTNNGY</sequence>
<dbReference type="RefSeq" id="WP_188463431.1">
    <property type="nucleotide sequence ID" value="NZ_BAABHU010000007.1"/>
</dbReference>
<dbReference type="Gene3D" id="1.25.40.390">
    <property type="match status" value="1"/>
</dbReference>
<keyword evidence="3" id="KW-0732">Signal</keyword>
<evidence type="ECO:0000259" key="7">
    <source>
        <dbReference type="Pfam" id="PF14322"/>
    </source>
</evidence>
<reference evidence="8" key="4">
    <citation type="submission" date="2024-05" db="EMBL/GenBank/DDBJ databases">
        <authorList>
            <person name="Sun Q."/>
            <person name="Zhou Y."/>
        </authorList>
    </citation>
    <scope>NUCLEOTIDE SEQUENCE</scope>
    <source>
        <strain evidence="8">CGMCC 1.10832</strain>
    </source>
</reference>
<dbReference type="Pfam" id="PF07980">
    <property type="entry name" value="SusD_RagB"/>
    <property type="match status" value="1"/>
</dbReference>
<keyword evidence="11" id="KW-1185">Reference proteome</keyword>
<accession>A0A2T4DP46</accession>
<dbReference type="AlphaFoldDB" id="A0A2T4DP46"/>
<evidence type="ECO:0000256" key="2">
    <source>
        <dbReference type="ARBA" id="ARBA00006275"/>
    </source>
</evidence>
<comment type="subcellular location">
    <subcellularLocation>
        <location evidence="1">Cell outer membrane</location>
    </subcellularLocation>
</comment>
<dbReference type="Proteomes" id="UP000240608">
    <property type="component" value="Unassembled WGS sequence"/>
</dbReference>
<dbReference type="EMBL" id="BMEC01000007">
    <property type="protein sequence ID" value="GGC36798.1"/>
    <property type="molecule type" value="Genomic_DNA"/>
</dbReference>
<evidence type="ECO:0000256" key="3">
    <source>
        <dbReference type="ARBA" id="ARBA00022729"/>
    </source>
</evidence>
<dbReference type="PROSITE" id="PS51257">
    <property type="entry name" value="PROKAR_LIPOPROTEIN"/>
    <property type="match status" value="1"/>
</dbReference>
<name>A0A2T4DP46_9BACT</name>
<reference evidence="9 10" key="2">
    <citation type="submission" date="2018-03" db="EMBL/GenBank/DDBJ databases">
        <title>Cross-interface Injection: A General Nanoliter Liquid Handling Method Applied to Single Cells Genome Amplification Automated Nanoliter Liquid Handling Applied to Single Cell Multiple Displacement Amplification.</title>
        <authorList>
            <person name="Yun J."/>
            <person name="Xu P."/>
            <person name="Xu J."/>
            <person name="Dai X."/>
            <person name="Wang Y."/>
            <person name="Zheng X."/>
            <person name="Cao C."/>
            <person name="Yi Q."/>
            <person name="Zhu Y."/>
            <person name="Wang L."/>
            <person name="Dong Z."/>
            <person name="Huang Y."/>
            <person name="Huang L."/>
            <person name="Du W."/>
        </authorList>
    </citation>
    <scope>NUCLEOTIDE SEQUENCE [LARGE SCALE GENOMIC DNA]</scope>
    <source>
        <strain evidence="9 10">Z-D1-2</strain>
    </source>
</reference>
<evidence type="ECO:0000313" key="9">
    <source>
        <dbReference type="EMBL" id="PTB95594.1"/>
    </source>
</evidence>
<evidence type="ECO:0000256" key="5">
    <source>
        <dbReference type="ARBA" id="ARBA00023237"/>
    </source>
</evidence>
<evidence type="ECO:0000313" key="8">
    <source>
        <dbReference type="EMBL" id="GGC36798.1"/>
    </source>
</evidence>
<keyword evidence="4" id="KW-0472">Membrane</keyword>
<dbReference type="Pfam" id="PF14322">
    <property type="entry name" value="SusD-like_3"/>
    <property type="match status" value="1"/>
</dbReference>
<dbReference type="SUPFAM" id="SSF48452">
    <property type="entry name" value="TPR-like"/>
    <property type="match status" value="1"/>
</dbReference>
<evidence type="ECO:0000313" key="10">
    <source>
        <dbReference type="Proteomes" id="UP000240608"/>
    </source>
</evidence>